<sequence length="139" mass="16484">MSLLFRNPRYTILTQLFVVVLFVAVLLFCYSVEFKICILCNCIQVEQPSISQMELRIQEISNYNVIYTAQKHKTKIKINFETEDESIVGDVLKCKMDKERVYIIDIYSRNTLRKLKYDKGYIIIKKSLLEYIVENIHSK</sequence>
<gene>
    <name evidence="1" type="ORF">Premu_0578</name>
</gene>
<evidence type="ECO:0000313" key="2">
    <source>
        <dbReference type="Proteomes" id="UP000002772"/>
    </source>
</evidence>
<dbReference type="HOGENOM" id="CLU_1843324_0_0_10"/>
<name>F8NCG5_9BACT</name>
<reference evidence="2" key="1">
    <citation type="journal article" date="2011" name="Stand. Genomic Sci.">
        <title>Non-contiguous finished genome sequence of the opportunistic oral pathogen Prevotella multisaccharivorax type strain (PPPA20).</title>
        <authorList>
            <person name="Pati A."/>
            <person name="Gronow S."/>
            <person name="Lu M."/>
            <person name="Lapidus A."/>
            <person name="Nolan M."/>
            <person name="Lucas S."/>
            <person name="Hammon N."/>
            <person name="Deshpande S."/>
            <person name="Cheng J.F."/>
            <person name="Tapia R."/>
            <person name="Han C."/>
            <person name="Goodwin L."/>
            <person name="Pitluck S."/>
            <person name="Liolios K."/>
            <person name="Pagani I."/>
            <person name="Mavromatis K."/>
            <person name="Mikhailova N."/>
            <person name="Huntemann M."/>
            <person name="Chen A."/>
            <person name="Palaniappan K."/>
            <person name="Land M."/>
            <person name="Hauser L."/>
            <person name="Detter J.C."/>
            <person name="Brambilla E.M."/>
            <person name="Rohde M."/>
            <person name="Goker M."/>
            <person name="Woyke T."/>
            <person name="Bristow J."/>
            <person name="Eisen J.A."/>
            <person name="Markowitz V."/>
            <person name="Hugenholtz P."/>
            <person name="Kyrpides N.C."/>
            <person name="Klenk H.P."/>
            <person name="Ivanova N."/>
        </authorList>
    </citation>
    <scope>NUCLEOTIDE SEQUENCE [LARGE SCALE GENOMIC DNA]</scope>
    <source>
        <strain evidence="2">DSM 17128</strain>
    </source>
</reference>
<dbReference type="Proteomes" id="UP000002772">
    <property type="component" value="Unassembled WGS sequence"/>
</dbReference>
<dbReference type="AlphaFoldDB" id="F8NCG5"/>
<keyword evidence="2" id="KW-1185">Reference proteome</keyword>
<dbReference type="STRING" id="688246.Premu_0578"/>
<accession>F8NCG5</accession>
<protein>
    <submittedName>
        <fullName evidence="1">Uncharacterized protein</fullName>
    </submittedName>
</protein>
<evidence type="ECO:0000313" key="1">
    <source>
        <dbReference type="EMBL" id="EGN56055.1"/>
    </source>
</evidence>
<organism evidence="1 2">
    <name type="scientific">Hallella multisaccharivorax DSM 17128</name>
    <dbReference type="NCBI Taxonomy" id="688246"/>
    <lineage>
        <taxon>Bacteria</taxon>
        <taxon>Pseudomonadati</taxon>
        <taxon>Bacteroidota</taxon>
        <taxon>Bacteroidia</taxon>
        <taxon>Bacteroidales</taxon>
        <taxon>Prevotellaceae</taxon>
        <taxon>Hallella</taxon>
    </lineage>
</organism>
<proteinExistence type="predicted"/>
<dbReference type="EMBL" id="GL945017">
    <property type="protein sequence ID" value="EGN56055.1"/>
    <property type="molecule type" value="Genomic_DNA"/>
</dbReference>